<evidence type="ECO:0000313" key="11">
    <source>
        <dbReference type="Proteomes" id="UP000265703"/>
    </source>
</evidence>
<dbReference type="EMBL" id="QKYT01000132">
    <property type="protein sequence ID" value="RIA92211.1"/>
    <property type="molecule type" value="Genomic_DNA"/>
</dbReference>
<evidence type="ECO:0000256" key="7">
    <source>
        <dbReference type="SAM" id="Coils"/>
    </source>
</evidence>
<feature type="repeat" description="TPR" evidence="6">
    <location>
        <begin position="208"/>
        <end position="241"/>
    </location>
</feature>
<dbReference type="Pfam" id="PF10516">
    <property type="entry name" value="SHNi-TPR"/>
    <property type="match status" value="1"/>
</dbReference>
<evidence type="ECO:0000256" key="4">
    <source>
        <dbReference type="ARBA" id="ARBA00022803"/>
    </source>
</evidence>
<keyword evidence="7" id="KW-0175">Coiled coil</keyword>
<evidence type="ECO:0000256" key="8">
    <source>
        <dbReference type="SAM" id="MobiDB-lite"/>
    </source>
</evidence>
<keyword evidence="11" id="KW-1185">Reference proteome</keyword>
<evidence type="ECO:0000256" key="3">
    <source>
        <dbReference type="ARBA" id="ARBA00022737"/>
    </source>
</evidence>
<feature type="domain" description="Tetratricopeptide SHNi-TPR" evidence="9">
    <location>
        <begin position="209"/>
        <end position="239"/>
    </location>
</feature>
<feature type="coiled-coil region" evidence="7">
    <location>
        <begin position="269"/>
        <end position="348"/>
    </location>
</feature>
<dbReference type="InterPro" id="IPR019734">
    <property type="entry name" value="TPR_rpt"/>
</dbReference>
<evidence type="ECO:0000256" key="6">
    <source>
        <dbReference type="PROSITE-ProRule" id="PRU00339"/>
    </source>
</evidence>
<dbReference type="PROSITE" id="PS50005">
    <property type="entry name" value="TPR"/>
    <property type="match status" value="1"/>
</dbReference>
<comment type="similarity">
    <text evidence="2">Belongs to the NASP family.</text>
</comment>
<dbReference type="GO" id="GO:0042393">
    <property type="term" value="F:histone binding"/>
    <property type="evidence" value="ECO:0007669"/>
    <property type="project" value="TreeGrafter"/>
</dbReference>
<dbReference type="Proteomes" id="UP000265703">
    <property type="component" value="Unassembled WGS sequence"/>
</dbReference>
<gene>
    <name evidence="10" type="ORF">C1645_765681</name>
</gene>
<dbReference type="Gene3D" id="1.25.40.10">
    <property type="entry name" value="Tetratricopeptide repeat domain"/>
    <property type="match status" value="1"/>
</dbReference>
<comment type="caution">
    <text evidence="10">The sequence shown here is derived from an EMBL/GenBank/DDBJ whole genome shotgun (WGS) entry which is preliminary data.</text>
</comment>
<dbReference type="PANTHER" id="PTHR15081:SF1">
    <property type="entry name" value="NUCLEAR AUTOANTIGENIC SPERM PROTEIN"/>
    <property type="match status" value="1"/>
</dbReference>
<reference evidence="10 11" key="1">
    <citation type="submission" date="2018-06" db="EMBL/GenBank/DDBJ databases">
        <title>Comparative genomics reveals the genomic features of Rhizophagus irregularis, R. cerebriforme, R. diaphanum and Gigaspora rosea, and their symbiotic lifestyle signature.</title>
        <authorList>
            <person name="Morin E."/>
            <person name="San Clemente H."/>
            <person name="Chen E.C.H."/>
            <person name="De La Providencia I."/>
            <person name="Hainaut M."/>
            <person name="Kuo A."/>
            <person name="Kohler A."/>
            <person name="Murat C."/>
            <person name="Tang N."/>
            <person name="Roy S."/>
            <person name="Loubradou J."/>
            <person name="Henrissat B."/>
            <person name="Grigoriev I.V."/>
            <person name="Corradi N."/>
            <person name="Roux C."/>
            <person name="Martin F.M."/>
        </authorList>
    </citation>
    <scope>NUCLEOTIDE SEQUENCE [LARGE SCALE GENOMIC DNA]</scope>
    <source>
        <strain evidence="10 11">DAOM 227022</strain>
    </source>
</reference>
<accession>A0A397TB34</accession>
<feature type="region of interest" description="Disordered" evidence="8">
    <location>
        <begin position="410"/>
        <end position="465"/>
    </location>
</feature>
<dbReference type="SMART" id="SM00028">
    <property type="entry name" value="TPR"/>
    <property type="match status" value="3"/>
</dbReference>
<dbReference type="OrthoDB" id="5587616at2759"/>
<keyword evidence="4 6" id="KW-0802">TPR repeat</keyword>
<dbReference type="InterPro" id="IPR011990">
    <property type="entry name" value="TPR-like_helical_dom_sf"/>
</dbReference>
<comment type="subcellular location">
    <subcellularLocation>
        <location evidence="1">Nucleus</location>
    </subcellularLocation>
</comment>
<dbReference type="GO" id="GO:0034080">
    <property type="term" value="P:CENP-A containing chromatin assembly"/>
    <property type="evidence" value="ECO:0007669"/>
    <property type="project" value="TreeGrafter"/>
</dbReference>
<organism evidence="10 11">
    <name type="scientific">Glomus cerebriforme</name>
    <dbReference type="NCBI Taxonomy" id="658196"/>
    <lineage>
        <taxon>Eukaryota</taxon>
        <taxon>Fungi</taxon>
        <taxon>Fungi incertae sedis</taxon>
        <taxon>Mucoromycota</taxon>
        <taxon>Glomeromycotina</taxon>
        <taxon>Glomeromycetes</taxon>
        <taxon>Glomerales</taxon>
        <taxon>Glomeraceae</taxon>
        <taxon>Glomus</taxon>
    </lineage>
</organism>
<evidence type="ECO:0000259" key="9">
    <source>
        <dbReference type="Pfam" id="PF10516"/>
    </source>
</evidence>
<feature type="compositionally biased region" description="Low complexity" evidence="8">
    <location>
        <begin position="410"/>
        <end position="422"/>
    </location>
</feature>
<protein>
    <recommendedName>
        <fullName evidence="9">Tetratricopeptide SHNi-TPR domain-containing protein</fullName>
    </recommendedName>
</protein>
<name>A0A397TB34_9GLOM</name>
<sequence length="465" mass="51917">MSSSSNAPTEENVNVSSSTNVTPQIHFELLPQSALLPEENLSLPDTIKLLTEEGTKAFKLKDYEMAVLKYEEASQLAELHYGRSEEFADALFNYGKALIENSIFQTSVLGDNSLEKRIALEIQEDDFQTNNSHIYFEGEPGFEDEMVEETEEILGKEIDNNEGESHAESANESQADQDNDLNVANDVLTIARDIYLDVGTEKSKVSLGEVYMKLGDISLEQENFDQAVIDYREAVNVKSERLSEDNMELTETHWRLALALSASTDKSQIDQAIEHVERAMEVLNKCKKNLRERLASVQETYGKGKQVAKSDDNTEEIEKKLNEIDQFLIEMEAKIEELNTAKINHEKEVPTPSEIALAEYVKMLAPSAESGNITNAGSSSITSNLPINDITSLIKRKVVEDIKSRDEILTNNNTTNENSTKMNKGEEKKRKVENLTDETTSEGGGEGRSGENDESSPNKKARVSE</sequence>
<dbReference type="SUPFAM" id="SSF48452">
    <property type="entry name" value="TPR-like"/>
    <property type="match status" value="1"/>
</dbReference>
<evidence type="ECO:0000313" key="10">
    <source>
        <dbReference type="EMBL" id="RIA92211.1"/>
    </source>
</evidence>
<dbReference type="PANTHER" id="PTHR15081">
    <property type="entry name" value="NUCLEAR AUTOANTIGENIC SPERM PROTEIN NASP -RELATED"/>
    <property type="match status" value="1"/>
</dbReference>
<dbReference type="GO" id="GO:0006335">
    <property type="term" value="P:DNA replication-dependent chromatin assembly"/>
    <property type="evidence" value="ECO:0007669"/>
    <property type="project" value="TreeGrafter"/>
</dbReference>
<keyword evidence="5" id="KW-0539">Nucleus</keyword>
<dbReference type="GO" id="GO:0005654">
    <property type="term" value="C:nucleoplasm"/>
    <property type="evidence" value="ECO:0007669"/>
    <property type="project" value="TreeGrafter"/>
</dbReference>
<feature type="compositionally biased region" description="Basic and acidic residues" evidence="8">
    <location>
        <begin position="423"/>
        <end position="434"/>
    </location>
</feature>
<dbReference type="InterPro" id="IPR019544">
    <property type="entry name" value="Tetratricopeptide_SHNi-TPR_dom"/>
</dbReference>
<proteinExistence type="inferred from homology"/>
<keyword evidence="3" id="KW-0677">Repeat</keyword>
<evidence type="ECO:0000256" key="5">
    <source>
        <dbReference type="ARBA" id="ARBA00023242"/>
    </source>
</evidence>
<evidence type="ECO:0000256" key="1">
    <source>
        <dbReference type="ARBA" id="ARBA00004123"/>
    </source>
</evidence>
<dbReference type="AlphaFoldDB" id="A0A397TB34"/>
<dbReference type="InterPro" id="IPR051730">
    <property type="entry name" value="NASP-like"/>
</dbReference>
<evidence type="ECO:0000256" key="2">
    <source>
        <dbReference type="ARBA" id="ARBA00008402"/>
    </source>
</evidence>
<dbReference type="STRING" id="658196.A0A397TB34"/>